<gene>
    <name evidence="1" type="ORF">N7517_003995</name>
</gene>
<sequence length="71" mass="7880">MIKVVSVFLFAFCMTDRWGSRPLLPIRFSINVICLPYPSAYLGVSNLYGEGDPSPTAWVAIVAICFFVVGY</sequence>
<dbReference type="RefSeq" id="XP_056577975.1">
    <property type="nucleotide sequence ID" value="XM_056721725.1"/>
</dbReference>
<dbReference type="Gene3D" id="1.20.1250.20">
    <property type="entry name" value="MFS general substrate transporter like domains"/>
    <property type="match status" value="1"/>
</dbReference>
<evidence type="ECO:0000313" key="1">
    <source>
        <dbReference type="EMBL" id="KAJ5371989.1"/>
    </source>
</evidence>
<dbReference type="Proteomes" id="UP001147752">
    <property type="component" value="Unassembled WGS sequence"/>
</dbReference>
<organism evidence="1 2">
    <name type="scientific">Penicillium concentricum</name>
    <dbReference type="NCBI Taxonomy" id="293559"/>
    <lineage>
        <taxon>Eukaryota</taxon>
        <taxon>Fungi</taxon>
        <taxon>Dikarya</taxon>
        <taxon>Ascomycota</taxon>
        <taxon>Pezizomycotina</taxon>
        <taxon>Eurotiomycetes</taxon>
        <taxon>Eurotiomycetidae</taxon>
        <taxon>Eurotiales</taxon>
        <taxon>Aspergillaceae</taxon>
        <taxon>Penicillium</taxon>
    </lineage>
</organism>
<dbReference type="InterPro" id="IPR036259">
    <property type="entry name" value="MFS_trans_sf"/>
</dbReference>
<protein>
    <submittedName>
        <fullName evidence="1">Uncharacterized protein</fullName>
    </submittedName>
</protein>
<dbReference type="EMBL" id="JAPZBT010000002">
    <property type="protein sequence ID" value="KAJ5371989.1"/>
    <property type="molecule type" value="Genomic_DNA"/>
</dbReference>
<dbReference type="AlphaFoldDB" id="A0A9W9S7B3"/>
<reference evidence="1" key="1">
    <citation type="submission" date="2022-12" db="EMBL/GenBank/DDBJ databases">
        <authorList>
            <person name="Petersen C."/>
        </authorList>
    </citation>
    <scope>NUCLEOTIDE SEQUENCE</scope>
    <source>
        <strain evidence="1">IBT 3081</strain>
    </source>
</reference>
<proteinExistence type="predicted"/>
<dbReference type="GeneID" id="81460908"/>
<dbReference type="OrthoDB" id="5296287at2759"/>
<name>A0A9W9S7B3_9EURO</name>
<comment type="caution">
    <text evidence="1">The sequence shown here is derived from an EMBL/GenBank/DDBJ whole genome shotgun (WGS) entry which is preliminary data.</text>
</comment>
<accession>A0A9W9S7B3</accession>
<keyword evidence="2" id="KW-1185">Reference proteome</keyword>
<reference evidence="1" key="2">
    <citation type="journal article" date="2023" name="IMA Fungus">
        <title>Comparative genomic study of the Penicillium genus elucidates a diverse pangenome and 15 lateral gene transfer events.</title>
        <authorList>
            <person name="Petersen C."/>
            <person name="Sorensen T."/>
            <person name="Nielsen M.R."/>
            <person name="Sondergaard T.E."/>
            <person name="Sorensen J.L."/>
            <person name="Fitzpatrick D.A."/>
            <person name="Frisvad J.C."/>
            <person name="Nielsen K.L."/>
        </authorList>
    </citation>
    <scope>NUCLEOTIDE SEQUENCE</scope>
    <source>
        <strain evidence="1">IBT 3081</strain>
    </source>
</reference>
<evidence type="ECO:0000313" key="2">
    <source>
        <dbReference type="Proteomes" id="UP001147752"/>
    </source>
</evidence>